<dbReference type="InterPro" id="IPR025348">
    <property type="entry name" value="DUF4252"/>
</dbReference>
<evidence type="ECO:0000313" key="1">
    <source>
        <dbReference type="EMBL" id="EJX08555.1"/>
    </source>
</evidence>
<accession>J9H493</accession>
<gene>
    <name evidence="1" type="ORF">EVA_03336</name>
</gene>
<sequence>MKYIWTFILLIASCSTAFAQKEQDFATKFMNIYGNSYKNITCDIVSPSMMQRIMQLDTLNGNSEIRNVLSQLKSIQIVNALGSPAKDSLFVKAQELAKQNEKRYKLYTNDNVRHIYLRKRNNIIVEMVFIAKKNNRFSLINLTGNMNKDFLEELTKM</sequence>
<organism evidence="1">
    <name type="scientific">gut metagenome</name>
    <dbReference type="NCBI Taxonomy" id="749906"/>
    <lineage>
        <taxon>unclassified sequences</taxon>
        <taxon>metagenomes</taxon>
        <taxon>organismal metagenomes</taxon>
    </lineage>
</organism>
<proteinExistence type="predicted"/>
<evidence type="ECO:0008006" key="2">
    <source>
        <dbReference type="Google" id="ProtNLM"/>
    </source>
</evidence>
<dbReference type="EMBL" id="AMCI01000594">
    <property type="protein sequence ID" value="EJX08555.1"/>
    <property type="molecule type" value="Genomic_DNA"/>
</dbReference>
<comment type="caution">
    <text evidence="1">The sequence shown here is derived from an EMBL/GenBank/DDBJ whole genome shotgun (WGS) entry which is preliminary data.</text>
</comment>
<protein>
    <recommendedName>
        <fullName evidence="2">DUF4252 domain-containing protein</fullName>
    </recommendedName>
</protein>
<dbReference type="AlphaFoldDB" id="J9H493"/>
<name>J9H493_9ZZZZ</name>
<reference evidence="1" key="1">
    <citation type="journal article" date="2012" name="PLoS ONE">
        <title>Gene sets for utilization of primary and secondary nutrition supplies in the distal gut of endangered iberian lynx.</title>
        <authorList>
            <person name="Alcaide M."/>
            <person name="Messina E."/>
            <person name="Richter M."/>
            <person name="Bargiela R."/>
            <person name="Peplies J."/>
            <person name="Huws S.A."/>
            <person name="Newbold C.J."/>
            <person name="Golyshin P.N."/>
            <person name="Simon M.A."/>
            <person name="Lopez G."/>
            <person name="Yakimov M.M."/>
            <person name="Ferrer M."/>
        </authorList>
    </citation>
    <scope>NUCLEOTIDE SEQUENCE</scope>
</reference>
<dbReference type="Pfam" id="PF14060">
    <property type="entry name" value="DUF4252"/>
    <property type="match status" value="1"/>
</dbReference>